<feature type="domain" description="HTH luxR-type" evidence="1">
    <location>
        <begin position="231"/>
        <end position="296"/>
    </location>
</feature>
<evidence type="ECO:0000259" key="1">
    <source>
        <dbReference type="PROSITE" id="PS50043"/>
    </source>
</evidence>
<dbReference type="Proteomes" id="UP000217448">
    <property type="component" value="Unassembled WGS sequence"/>
</dbReference>
<evidence type="ECO:0000313" key="2">
    <source>
        <dbReference type="EMBL" id="MCT4372867.1"/>
    </source>
</evidence>
<proteinExistence type="predicted"/>
<sequence length="298" mass="33145">MNDPWMAQVTADKVGIGAFRLTNYVSADEFGKSEMYNDYVLKNRLDRFWCLGMLQTTRDGLVATAFHKGRRGGDFSDDEQKYVNRHASDLGRLHTIRRELLRNGIRDALAADRSLRDEVPLYELDHEGRLLRMNGLAERLLSLHPRLIVKYDKTLALVGPGGRDFQGKIAGATGRDASKAAAVELPSMRAVDGRLLPAVKLHLLPRHEGGRRVLIIATTDDPAGLRDSFATPEESILLTPRERELLEGLAHGYRRDQLAHSLGVTLPTIDFHGAALRRKLGARTLPEAIATAFRLGLL</sequence>
<dbReference type="InterPro" id="IPR016032">
    <property type="entry name" value="Sig_transdc_resp-reg_C-effctor"/>
</dbReference>
<comment type="caution">
    <text evidence="2">The sequence shown here is derived from an EMBL/GenBank/DDBJ whole genome shotgun (WGS) entry which is preliminary data.</text>
</comment>
<protein>
    <recommendedName>
        <fullName evidence="1">HTH luxR-type domain-containing protein</fullName>
    </recommendedName>
</protein>
<dbReference type="Gene3D" id="1.10.10.10">
    <property type="entry name" value="Winged helix-like DNA-binding domain superfamily/Winged helix DNA-binding domain"/>
    <property type="match status" value="1"/>
</dbReference>
<dbReference type="CDD" id="cd06170">
    <property type="entry name" value="LuxR_C_like"/>
    <property type="match status" value="1"/>
</dbReference>
<dbReference type="PROSITE" id="PS50043">
    <property type="entry name" value="HTH_LUXR_2"/>
    <property type="match status" value="1"/>
</dbReference>
<dbReference type="EMBL" id="NTHN02000058">
    <property type="protein sequence ID" value="MCT4372867.1"/>
    <property type="molecule type" value="Genomic_DNA"/>
</dbReference>
<dbReference type="Pfam" id="PF00196">
    <property type="entry name" value="GerE"/>
    <property type="match status" value="1"/>
</dbReference>
<dbReference type="PRINTS" id="PR00038">
    <property type="entry name" value="HTHLUXR"/>
</dbReference>
<name>A0ABT2KU14_9RHOB</name>
<dbReference type="SMART" id="SM00421">
    <property type="entry name" value="HTH_LUXR"/>
    <property type="match status" value="1"/>
</dbReference>
<dbReference type="SUPFAM" id="SSF46894">
    <property type="entry name" value="C-terminal effector domain of the bipartite response regulators"/>
    <property type="match status" value="1"/>
</dbReference>
<dbReference type="InterPro" id="IPR036388">
    <property type="entry name" value="WH-like_DNA-bd_sf"/>
</dbReference>
<keyword evidence="3" id="KW-1185">Reference proteome</keyword>
<dbReference type="RefSeq" id="WP_176476587.1">
    <property type="nucleotide sequence ID" value="NZ_NTHN02000058.1"/>
</dbReference>
<dbReference type="InterPro" id="IPR000792">
    <property type="entry name" value="Tscrpt_reg_LuxR_C"/>
</dbReference>
<evidence type="ECO:0000313" key="3">
    <source>
        <dbReference type="Proteomes" id="UP000217448"/>
    </source>
</evidence>
<reference evidence="3" key="1">
    <citation type="submission" date="2023-07" db="EMBL/GenBank/DDBJ databases">
        <title>Yangia mangrovi SAOS 153D genome.</title>
        <authorList>
            <person name="Verma A."/>
            <person name="Pal Y."/>
            <person name="Sundharam S."/>
            <person name="Bisht B."/>
            <person name="Srinivasan K."/>
        </authorList>
    </citation>
    <scope>NUCLEOTIDE SEQUENCE [LARGE SCALE GENOMIC DNA]</scope>
    <source>
        <strain evidence="3">SAOS 153D</strain>
    </source>
</reference>
<gene>
    <name evidence="2" type="ORF">CLG85_022180</name>
</gene>
<organism evidence="2 3">
    <name type="scientific">Alloyangia mangrovi</name>
    <dbReference type="NCBI Taxonomy" id="1779329"/>
    <lineage>
        <taxon>Bacteria</taxon>
        <taxon>Pseudomonadati</taxon>
        <taxon>Pseudomonadota</taxon>
        <taxon>Alphaproteobacteria</taxon>
        <taxon>Rhodobacterales</taxon>
        <taxon>Roseobacteraceae</taxon>
        <taxon>Alloyangia</taxon>
    </lineage>
</organism>
<accession>A0ABT2KU14</accession>